<dbReference type="STRING" id="525904.Tter_2282"/>
<proteinExistence type="predicted"/>
<accession>D1CHG0</accession>
<dbReference type="EMBL" id="CP001826">
    <property type="protein sequence ID" value="ACZ43181.1"/>
    <property type="molecule type" value="Genomic_DNA"/>
</dbReference>
<dbReference type="Pfam" id="PF05974">
    <property type="entry name" value="DUF892"/>
    <property type="match status" value="1"/>
</dbReference>
<dbReference type="SUPFAM" id="SSF47240">
    <property type="entry name" value="Ferritin-like"/>
    <property type="match status" value="1"/>
</dbReference>
<reference evidence="3" key="1">
    <citation type="journal article" date="2010" name="Stand. Genomic Sci.">
        <title>Complete genome sequence of 'Thermobaculum terrenum' type strain (YNP1).</title>
        <authorList>
            <person name="Kiss H."/>
            <person name="Cleland D."/>
            <person name="Lapidus A."/>
            <person name="Lucas S."/>
            <person name="Glavina Del Rio T."/>
            <person name="Nolan M."/>
            <person name="Tice H."/>
            <person name="Han C."/>
            <person name="Goodwin L."/>
            <person name="Pitluck S."/>
            <person name="Liolios K."/>
            <person name="Ivanova N."/>
            <person name="Mavromatis K."/>
            <person name="Ovchinnikova G."/>
            <person name="Pati A."/>
            <person name="Chen A."/>
            <person name="Palaniappan K."/>
            <person name="Land M."/>
            <person name="Hauser L."/>
            <person name="Chang Y."/>
            <person name="Jeffries C."/>
            <person name="Lu M."/>
            <person name="Brettin T."/>
            <person name="Detter J."/>
            <person name="Goker M."/>
            <person name="Tindall B."/>
            <person name="Beck B."/>
            <person name="McDermott T."/>
            <person name="Woyke T."/>
            <person name="Bristow J."/>
            <person name="Eisen J."/>
            <person name="Markowitz V."/>
            <person name="Hugenholtz P."/>
            <person name="Kyrpides N."/>
            <person name="Klenk H."/>
            <person name="Cheng J."/>
        </authorList>
    </citation>
    <scope>NUCLEOTIDE SEQUENCE [LARGE SCALE GENOMIC DNA]</scope>
    <source>
        <strain evidence="3">ATCC BAA-798 / YNP1</strain>
    </source>
</reference>
<dbReference type="KEGG" id="ttr:Tter_2282"/>
<dbReference type="Proteomes" id="UP000000323">
    <property type="component" value="Chromosome 2"/>
</dbReference>
<name>D1CHG0_THET1</name>
<dbReference type="InterPro" id="IPR009078">
    <property type="entry name" value="Ferritin-like_SF"/>
</dbReference>
<gene>
    <name evidence="2" type="ordered locus">Tter_2282</name>
</gene>
<dbReference type="eggNOG" id="COG3685">
    <property type="taxonomic scope" value="Bacteria"/>
</dbReference>
<evidence type="ECO:0000256" key="1">
    <source>
        <dbReference type="SAM" id="Coils"/>
    </source>
</evidence>
<dbReference type="RefSeq" id="WP_012876212.1">
    <property type="nucleotide sequence ID" value="NC_013526.1"/>
</dbReference>
<protein>
    <submittedName>
        <fullName evidence="2">Uncharacterized protein</fullName>
    </submittedName>
</protein>
<keyword evidence="1" id="KW-0175">Coiled coil</keyword>
<dbReference type="InterPro" id="IPR047114">
    <property type="entry name" value="YciF"/>
</dbReference>
<feature type="coiled-coil region" evidence="1">
    <location>
        <begin position="125"/>
        <end position="159"/>
    </location>
</feature>
<dbReference type="AlphaFoldDB" id="D1CHG0"/>
<evidence type="ECO:0000313" key="2">
    <source>
        <dbReference type="EMBL" id="ACZ43181.1"/>
    </source>
</evidence>
<keyword evidence="3" id="KW-1185">Reference proteome</keyword>
<dbReference type="PANTHER" id="PTHR30565">
    <property type="entry name" value="PROTEIN YCIF"/>
    <property type="match status" value="1"/>
</dbReference>
<organism evidence="2 3">
    <name type="scientific">Thermobaculum terrenum (strain ATCC BAA-798 / CCMEE 7001 / YNP1)</name>
    <dbReference type="NCBI Taxonomy" id="525904"/>
    <lineage>
        <taxon>Bacteria</taxon>
        <taxon>Bacillati</taxon>
        <taxon>Chloroflexota</taxon>
        <taxon>Chloroflexia</taxon>
        <taxon>Candidatus Thermobaculales</taxon>
        <taxon>Candidatus Thermobaculaceae</taxon>
        <taxon>Thermobaculum</taxon>
    </lineage>
</organism>
<dbReference type="Gene3D" id="1.20.1260.10">
    <property type="match status" value="1"/>
</dbReference>
<dbReference type="PANTHER" id="PTHR30565:SF9">
    <property type="entry name" value="PROTEIN YCIF"/>
    <property type="match status" value="1"/>
</dbReference>
<dbReference type="HOGENOM" id="CLU_102561_0_0_0"/>
<dbReference type="InterPro" id="IPR012347">
    <property type="entry name" value="Ferritin-like"/>
</dbReference>
<dbReference type="InterPro" id="IPR010287">
    <property type="entry name" value="DUF892_YciF-like"/>
</dbReference>
<evidence type="ECO:0000313" key="3">
    <source>
        <dbReference type="Proteomes" id="UP000000323"/>
    </source>
</evidence>
<sequence length="179" mass="19594">MAITDAKTKLIYELSDIYDAERQFLQGMRQALAQADSQELRAGIQEHMSQTGQQIGNLEQVFSLMGETPLQISCDSARGLVAEAQKGMEETQDNTLRDGMIAGGLCKVEHYEIASYRALIVGLEQMGLEDAAQLLRQNLQQEEETAGKLEDLIQGMARQLSGDVQGPMAHGTDTPPPTI</sequence>